<evidence type="ECO:0000256" key="1">
    <source>
        <dbReference type="SAM" id="MobiDB-lite"/>
    </source>
</evidence>
<sequence length="355" mass="39251">MSLRWFFGLAMLATLIGFISCKRDDDEPIVNRDFSRLYMSFSEYDNSSQPIKPVNVGVLARADSTNFDDQRNFQSFISATNGASAITFNPAAQRIFVASSNIRGRDSTIQIFTVAKEGTVANSGVIENKHIISVTGLLYYPSLDNLYAVEYSKNTIIVYNRPKGRNGRMNASHRFIIPDDKNLKPWDIAMYKNVVYVTRTGNNGGIDVFENIASVRQDTLTEDVKPQKQLRLTGSHNIKGISLDTVNNMLALTDYSGSGDAAVGRILIFDNFNALLDAGGEMTPSRIITGPNTGLRQPSDVELDFKAGSKYLYVSDPQSKSVYRFLKTADGDEKPESTFRLGENSSPVGLSLDSR</sequence>
<protein>
    <submittedName>
        <fullName evidence="2">Uncharacterized protein</fullName>
    </submittedName>
</protein>
<dbReference type="SUPFAM" id="SSF63825">
    <property type="entry name" value="YWTD domain"/>
    <property type="match status" value="1"/>
</dbReference>
<dbReference type="AlphaFoldDB" id="A0A5Q0QE59"/>
<dbReference type="PROSITE" id="PS51257">
    <property type="entry name" value="PROKAR_LIPOPROTEIN"/>
    <property type="match status" value="1"/>
</dbReference>
<reference evidence="2 3" key="1">
    <citation type="submission" date="2019-10" db="EMBL/GenBank/DDBJ databases">
        <authorList>
            <person name="Dong K."/>
        </authorList>
    </citation>
    <scope>NUCLEOTIDE SEQUENCE [LARGE SCALE GENOMIC DNA]</scope>
    <source>
        <strain evidence="3">dk4302</strain>
    </source>
</reference>
<evidence type="ECO:0000313" key="2">
    <source>
        <dbReference type="EMBL" id="QGA25440.1"/>
    </source>
</evidence>
<dbReference type="RefSeq" id="WP_153509762.1">
    <property type="nucleotide sequence ID" value="NZ_CP045652.1"/>
</dbReference>
<feature type="region of interest" description="Disordered" evidence="1">
    <location>
        <begin position="332"/>
        <end position="355"/>
    </location>
</feature>
<dbReference type="EMBL" id="CP045652">
    <property type="protein sequence ID" value="QGA25440.1"/>
    <property type="molecule type" value="Genomic_DNA"/>
</dbReference>
<dbReference type="KEGG" id="sphe:GFH32_03475"/>
<organism evidence="2 3">
    <name type="scientific">Sphingobacterium zhuxiongii</name>
    <dbReference type="NCBI Taxonomy" id="2662364"/>
    <lineage>
        <taxon>Bacteria</taxon>
        <taxon>Pseudomonadati</taxon>
        <taxon>Bacteroidota</taxon>
        <taxon>Sphingobacteriia</taxon>
        <taxon>Sphingobacteriales</taxon>
        <taxon>Sphingobacteriaceae</taxon>
        <taxon>Sphingobacterium</taxon>
    </lineage>
</organism>
<keyword evidence="3" id="KW-1185">Reference proteome</keyword>
<dbReference type="Proteomes" id="UP000326921">
    <property type="component" value="Chromosome"/>
</dbReference>
<evidence type="ECO:0000313" key="3">
    <source>
        <dbReference type="Proteomes" id="UP000326921"/>
    </source>
</evidence>
<gene>
    <name evidence="2" type="ORF">GFH32_03475</name>
</gene>
<name>A0A5Q0QE59_9SPHI</name>
<dbReference type="Gene3D" id="2.120.10.30">
    <property type="entry name" value="TolB, C-terminal domain"/>
    <property type="match status" value="1"/>
</dbReference>
<dbReference type="InterPro" id="IPR011042">
    <property type="entry name" value="6-blade_b-propeller_TolB-like"/>
</dbReference>
<proteinExistence type="predicted"/>
<accession>A0A5Q0QE59</accession>